<comment type="similarity">
    <text evidence="3">Belongs to the multi antimicrobial extrusion (MATE) (TC 2.A.66.1) family.</text>
</comment>
<dbReference type="PANTHER" id="PTHR43298">
    <property type="entry name" value="MULTIDRUG RESISTANCE PROTEIN NORM-RELATED"/>
    <property type="match status" value="1"/>
</dbReference>
<feature type="transmembrane region" description="Helical" evidence="13">
    <location>
        <begin position="253"/>
        <end position="276"/>
    </location>
</feature>
<evidence type="ECO:0000256" key="4">
    <source>
        <dbReference type="ARBA" id="ARBA00020268"/>
    </source>
</evidence>
<feature type="transmembrane region" description="Helical" evidence="13">
    <location>
        <begin position="163"/>
        <end position="182"/>
    </location>
</feature>
<name>A0A923LHH5_9FIRM</name>
<keyword evidence="6" id="KW-0050">Antiport</keyword>
<dbReference type="EMBL" id="JACOPF010000001">
    <property type="protein sequence ID" value="MBC5688369.1"/>
    <property type="molecule type" value="Genomic_DNA"/>
</dbReference>
<feature type="transmembrane region" description="Helical" evidence="13">
    <location>
        <begin position="134"/>
        <end position="156"/>
    </location>
</feature>
<evidence type="ECO:0000256" key="9">
    <source>
        <dbReference type="ARBA" id="ARBA00022989"/>
    </source>
</evidence>
<keyword evidence="7" id="KW-1003">Cell membrane</keyword>
<accession>A0A923LHH5</accession>
<feature type="transmembrane region" description="Helical" evidence="13">
    <location>
        <begin position="397"/>
        <end position="425"/>
    </location>
</feature>
<comment type="subcellular location">
    <subcellularLocation>
        <location evidence="2">Cell membrane</location>
        <topology evidence="2">Multi-pass membrane protein</topology>
    </subcellularLocation>
</comment>
<comment type="function">
    <text evidence="1">Multidrug efflux pump.</text>
</comment>
<dbReference type="GO" id="GO:0005886">
    <property type="term" value="C:plasma membrane"/>
    <property type="evidence" value="ECO:0007669"/>
    <property type="project" value="UniProtKB-SubCell"/>
</dbReference>
<comment type="caution">
    <text evidence="14">The sequence shown here is derived from an EMBL/GenBank/DDBJ whole genome shotgun (WGS) entry which is preliminary data.</text>
</comment>
<reference evidence="14" key="1">
    <citation type="submission" date="2020-08" db="EMBL/GenBank/DDBJ databases">
        <title>Genome public.</title>
        <authorList>
            <person name="Liu C."/>
            <person name="Sun Q."/>
        </authorList>
    </citation>
    <scope>NUCLEOTIDE SEQUENCE</scope>
    <source>
        <strain evidence="14">NSJ-55</strain>
    </source>
</reference>
<dbReference type="GO" id="GO:0015297">
    <property type="term" value="F:antiporter activity"/>
    <property type="evidence" value="ECO:0007669"/>
    <property type="project" value="UniProtKB-KW"/>
</dbReference>
<evidence type="ECO:0000256" key="10">
    <source>
        <dbReference type="ARBA" id="ARBA00023065"/>
    </source>
</evidence>
<dbReference type="GO" id="GO:0006811">
    <property type="term" value="P:monoatomic ion transport"/>
    <property type="evidence" value="ECO:0007669"/>
    <property type="project" value="UniProtKB-KW"/>
</dbReference>
<dbReference type="NCBIfam" id="TIGR00797">
    <property type="entry name" value="matE"/>
    <property type="match status" value="1"/>
</dbReference>
<keyword evidence="15" id="KW-1185">Reference proteome</keyword>
<feature type="transmembrane region" description="Helical" evidence="13">
    <location>
        <begin position="15"/>
        <end position="40"/>
    </location>
</feature>
<keyword evidence="9 13" id="KW-1133">Transmembrane helix</keyword>
<sequence>MQTLIYPDRRFYREVALIALPVALQGLITIGVNITDTLMIGMLGERQLSAASLATQYMNMFQSFCMGLSMGISVMASRYWGMQELISMKKTITVMFRCCLLLAAFFTLTTGFIPEQIMWMYTKEEDIIAYGVQYLEYCTYSYIFFGLSLTTTVVLRSMKKVKLSLLTSILSFLLNIAGNYVLMFGKLGFPKMGIAGAALSTLLVRMFEFVVICGYLFCGEKRLNYTVRDFFHKAGDLFPEYIRIGFPVLISDIVLALGNNVVMMIIGRIGAAFVAANAIASVVDRLCNIFIQGVSQGSAVITGNTLGQGRSEEVKQQGWAFLGIGIVLGVLSAVVLLLIKKPVILIYHLTDDTAEITQQLMYAMSLTVVFQSANHILTKGTLRGGGDTKALMVADNLFLWMVAIPLGLVTGIVGKASPFFVYVCLKMDNPIKTLWCVMRLRNGKWIKRIHTAGVQEDTAV</sequence>
<dbReference type="InterPro" id="IPR050222">
    <property type="entry name" value="MATE_MdtK"/>
</dbReference>
<protein>
    <recommendedName>
        <fullName evidence="4">Probable multidrug resistance protein NorM</fullName>
    </recommendedName>
    <alternativeName>
        <fullName evidence="12">Multidrug-efflux transporter</fullName>
    </alternativeName>
</protein>
<evidence type="ECO:0000256" key="12">
    <source>
        <dbReference type="ARBA" id="ARBA00031636"/>
    </source>
</evidence>
<keyword evidence="8 13" id="KW-0812">Transmembrane</keyword>
<keyword evidence="10" id="KW-0406">Ion transport</keyword>
<evidence type="ECO:0000256" key="7">
    <source>
        <dbReference type="ARBA" id="ARBA00022475"/>
    </source>
</evidence>
<dbReference type="Proteomes" id="UP000652477">
    <property type="component" value="Unassembled WGS sequence"/>
</dbReference>
<evidence type="ECO:0000256" key="8">
    <source>
        <dbReference type="ARBA" id="ARBA00022692"/>
    </source>
</evidence>
<dbReference type="InterPro" id="IPR002528">
    <property type="entry name" value="MATE_fam"/>
</dbReference>
<evidence type="ECO:0000256" key="11">
    <source>
        <dbReference type="ARBA" id="ARBA00023136"/>
    </source>
</evidence>
<evidence type="ECO:0000313" key="15">
    <source>
        <dbReference type="Proteomes" id="UP000652477"/>
    </source>
</evidence>
<evidence type="ECO:0000256" key="3">
    <source>
        <dbReference type="ARBA" id="ARBA00010199"/>
    </source>
</evidence>
<evidence type="ECO:0000256" key="5">
    <source>
        <dbReference type="ARBA" id="ARBA00022448"/>
    </source>
</evidence>
<feature type="transmembrane region" description="Helical" evidence="13">
    <location>
        <begin position="319"/>
        <end position="339"/>
    </location>
</feature>
<dbReference type="Pfam" id="PF01554">
    <property type="entry name" value="MatE"/>
    <property type="match status" value="2"/>
</dbReference>
<feature type="transmembrane region" description="Helical" evidence="13">
    <location>
        <begin position="194"/>
        <end position="218"/>
    </location>
</feature>
<evidence type="ECO:0000256" key="2">
    <source>
        <dbReference type="ARBA" id="ARBA00004651"/>
    </source>
</evidence>
<keyword evidence="5" id="KW-0813">Transport</keyword>
<gene>
    <name evidence="14" type="ORF">H8S37_05430</name>
</gene>
<dbReference type="PIRSF" id="PIRSF006603">
    <property type="entry name" value="DinF"/>
    <property type="match status" value="1"/>
</dbReference>
<feature type="transmembrane region" description="Helical" evidence="13">
    <location>
        <begin position="92"/>
        <end position="114"/>
    </location>
</feature>
<dbReference type="GO" id="GO:0042910">
    <property type="term" value="F:xenobiotic transmembrane transporter activity"/>
    <property type="evidence" value="ECO:0007669"/>
    <property type="project" value="InterPro"/>
</dbReference>
<proteinExistence type="inferred from homology"/>
<dbReference type="PANTHER" id="PTHR43298:SF2">
    <property type="entry name" value="FMN_FAD EXPORTER YEEO-RELATED"/>
    <property type="match status" value="1"/>
</dbReference>
<feature type="transmembrane region" description="Helical" evidence="13">
    <location>
        <begin position="60"/>
        <end position="80"/>
    </location>
</feature>
<evidence type="ECO:0000313" key="14">
    <source>
        <dbReference type="EMBL" id="MBC5688369.1"/>
    </source>
</evidence>
<keyword evidence="11 13" id="KW-0472">Membrane</keyword>
<evidence type="ECO:0000256" key="6">
    <source>
        <dbReference type="ARBA" id="ARBA00022449"/>
    </source>
</evidence>
<evidence type="ECO:0000256" key="1">
    <source>
        <dbReference type="ARBA" id="ARBA00003408"/>
    </source>
</evidence>
<dbReference type="AlphaFoldDB" id="A0A923LHH5"/>
<dbReference type="InterPro" id="IPR048279">
    <property type="entry name" value="MdtK-like"/>
</dbReference>
<evidence type="ECO:0000256" key="13">
    <source>
        <dbReference type="SAM" id="Phobius"/>
    </source>
</evidence>
<organism evidence="14 15">
    <name type="scientific">Mediterraneibacter hominis</name>
    <dbReference type="NCBI Taxonomy" id="2763054"/>
    <lineage>
        <taxon>Bacteria</taxon>
        <taxon>Bacillati</taxon>
        <taxon>Bacillota</taxon>
        <taxon>Clostridia</taxon>
        <taxon>Lachnospirales</taxon>
        <taxon>Lachnospiraceae</taxon>
        <taxon>Mediterraneibacter</taxon>
    </lineage>
</organism>